<feature type="region of interest" description="Disordered" evidence="5">
    <location>
        <begin position="349"/>
        <end position="402"/>
    </location>
</feature>
<keyword evidence="3" id="KW-0472">Membrane</keyword>
<comment type="subcellular location">
    <subcellularLocation>
        <location evidence="1">Cell membrane</location>
        <topology evidence="1">Peripheral membrane protein</topology>
        <orientation evidence="1">Cytoplasmic side</orientation>
    </subcellularLocation>
</comment>
<evidence type="ECO:0000256" key="3">
    <source>
        <dbReference type="ARBA" id="ARBA00023136"/>
    </source>
</evidence>
<feature type="domain" description="Ankyrin repeat" evidence="6">
    <location>
        <begin position="186"/>
        <end position="548"/>
    </location>
</feature>
<feature type="compositionally biased region" description="Basic and acidic residues" evidence="5">
    <location>
        <begin position="353"/>
        <end position="372"/>
    </location>
</feature>
<feature type="compositionally biased region" description="Low complexity" evidence="5">
    <location>
        <begin position="522"/>
        <end position="531"/>
    </location>
</feature>
<dbReference type="Pfam" id="PF00023">
    <property type="entry name" value="Ank"/>
    <property type="match status" value="1"/>
</dbReference>
<gene>
    <name evidence="7" type="ORF">RIF29_04891</name>
</gene>
<evidence type="ECO:0000313" key="8">
    <source>
        <dbReference type="Proteomes" id="UP001372338"/>
    </source>
</evidence>
<dbReference type="PANTHER" id="PTHR12447:SF20">
    <property type="entry name" value="GPCR-CHAPERONE PROTEIN"/>
    <property type="match status" value="1"/>
</dbReference>
<dbReference type="AlphaFoldDB" id="A0AAN9J1N0"/>
<keyword evidence="2" id="KW-0677">Repeat</keyword>
<evidence type="ECO:0000256" key="2">
    <source>
        <dbReference type="ARBA" id="ARBA00022737"/>
    </source>
</evidence>
<feature type="compositionally biased region" description="Polar residues" evidence="5">
    <location>
        <begin position="382"/>
        <end position="394"/>
    </location>
</feature>
<comment type="caution">
    <text evidence="7">The sequence shown here is derived from an EMBL/GenBank/DDBJ whole genome shotgun (WGS) entry which is preliminary data.</text>
</comment>
<feature type="region of interest" description="Disordered" evidence="5">
    <location>
        <begin position="486"/>
        <end position="537"/>
    </location>
</feature>
<dbReference type="PANTHER" id="PTHR12447">
    <property type="entry name" value="ANKYRIN REPEAT DOMAIN-CONTAINING PROTEIN 13"/>
    <property type="match status" value="1"/>
</dbReference>
<dbReference type="InterPro" id="IPR055285">
    <property type="entry name" value="ANKRD13_C"/>
</dbReference>
<evidence type="ECO:0000313" key="7">
    <source>
        <dbReference type="EMBL" id="KAK7290453.1"/>
    </source>
</evidence>
<evidence type="ECO:0000259" key="6">
    <source>
        <dbReference type="Pfam" id="PF11904"/>
    </source>
</evidence>
<dbReference type="InterPro" id="IPR021832">
    <property type="entry name" value="ANKRD13"/>
</dbReference>
<dbReference type="InterPro" id="IPR036770">
    <property type="entry name" value="Ankyrin_rpt-contain_sf"/>
</dbReference>
<dbReference type="PROSITE" id="PS50088">
    <property type="entry name" value="ANK_REPEAT"/>
    <property type="match status" value="1"/>
</dbReference>
<dbReference type="Gene3D" id="1.25.40.20">
    <property type="entry name" value="Ankyrin repeat-containing domain"/>
    <property type="match status" value="1"/>
</dbReference>
<proteinExistence type="predicted"/>
<evidence type="ECO:0000256" key="1">
    <source>
        <dbReference type="ARBA" id="ARBA00004413"/>
    </source>
</evidence>
<protein>
    <recommendedName>
        <fullName evidence="6">Ankyrin repeat domain-containing protein</fullName>
    </recommendedName>
</protein>
<feature type="compositionally biased region" description="Polar residues" evidence="5">
    <location>
        <begin position="492"/>
        <end position="514"/>
    </location>
</feature>
<dbReference type="SMART" id="SM00248">
    <property type="entry name" value="ANK"/>
    <property type="match status" value="2"/>
</dbReference>
<reference evidence="7 8" key="1">
    <citation type="submission" date="2024-01" db="EMBL/GenBank/DDBJ databases">
        <title>The genomes of 5 underutilized Papilionoideae crops provide insights into root nodulation and disease resistanc.</title>
        <authorList>
            <person name="Yuan L."/>
        </authorList>
    </citation>
    <scope>NUCLEOTIDE SEQUENCE [LARGE SCALE GENOMIC DNA]</scope>
    <source>
        <strain evidence="7">ZHUSHIDOU_FW_LH</strain>
        <tissue evidence="7">Leaf</tissue>
    </source>
</reference>
<sequence>MAGIEVSAYAHSSVHKAIILKDYSGLKEILKGLPKLSNPYEIKTEAASIAEDEKAAAISAVVNRRDVPNGDTPLHLAAKLGDVAAAEMLMVAGANDNLKNKQGWSALREAIINKQDRIAMIMIRYSWNDYDEKWHRRLPRYIGTMRRMRDFYMEITFHFESSVIPFISRIAPSDTYKIWKRGGNMRADMTLAGFDGLKIKRSDQSILFLGDSLDDGNKIPGSLCMVSHKKKEVIIASSSSAASKPSDREVRQSLARKSKSKIVRVGIDVTQALLVPQVTWRRKDRKEMVGPWKAKVYDMQNVILSVTSKAIPGAPPEANNISNDRKKNNEEIDKILTEEEKKQLEAAINSTYESDHKNNVKDEKKGRSGGQKDKHHHKGKHTNASPLCSVSGTTQKDENGDTEFKKGMMPVLWLSPNFPLKIDELLPLLDILAEKVKAVRRLRELLTTKLPKDTFPVKVALPVVSTVRVIVTFSKFEELQRVDEHVDEFESAPSSPTGGGQEQQAETHSSSPSWFNWIKGPSQSSSSASEPSRIDDSQDLFAIPSDYTWINMDAKLKTYEKTKPKVPKS</sequence>
<name>A0AAN9J1N0_CROPI</name>
<dbReference type="EMBL" id="JAYWIO010000001">
    <property type="protein sequence ID" value="KAK7290453.1"/>
    <property type="molecule type" value="Genomic_DNA"/>
</dbReference>
<dbReference type="PROSITE" id="PS50297">
    <property type="entry name" value="ANK_REP_REGION"/>
    <property type="match status" value="1"/>
</dbReference>
<keyword evidence="4" id="KW-0040">ANK repeat</keyword>
<organism evidence="7 8">
    <name type="scientific">Crotalaria pallida</name>
    <name type="common">Smooth rattlebox</name>
    <name type="synonym">Crotalaria striata</name>
    <dbReference type="NCBI Taxonomy" id="3830"/>
    <lineage>
        <taxon>Eukaryota</taxon>
        <taxon>Viridiplantae</taxon>
        <taxon>Streptophyta</taxon>
        <taxon>Embryophyta</taxon>
        <taxon>Tracheophyta</taxon>
        <taxon>Spermatophyta</taxon>
        <taxon>Magnoliopsida</taxon>
        <taxon>eudicotyledons</taxon>
        <taxon>Gunneridae</taxon>
        <taxon>Pentapetalae</taxon>
        <taxon>rosids</taxon>
        <taxon>fabids</taxon>
        <taxon>Fabales</taxon>
        <taxon>Fabaceae</taxon>
        <taxon>Papilionoideae</taxon>
        <taxon>50 kb inversion clade</taxon>
        <taxon>genistoids sensu lato</taxon>
        <taxon>core genistoids</taxon>
        <taxon>Crotalarieae</taxon>
        <taxon>Crotalaria</taxon>
    </lineage>
</organism>
<dbReference type="GO" id="GO:0005737">
    <property type="term" value="C:cytoplasm"/>
    <property type="evidence" value="ECO:0007669"/>
    <property type="project" value="TreeGrafter"/>
</dbReference>
<dbReference type="SUPFAM" id="SSF48403">
    <property type="entry name" value="Ankyrin repeat"/>
    <property type="match status" value="1"/>
</dbReference>
<keyword evidence="8" id="KW-1185">Reference proteome</keyword>
<accession>A0AAN9J1N0</accession>
<dbReference type="Proteomes" id="UP001372338">
    <property type="component" value="Unassembled WGS sequence"/>
</dbReference>
<dbReference type="InterPro" id="IPR002110">
    <property type="entry name" value="Ankyrin_rpt"/>
</dbReference>
<evidence type="ECO:0000256" key="5">
    <source>
        <dbReference type="SAM" id="MobiDB-lite"/>
    </source>
</evidence>
<evidence type="ECO:0000256" key="4">
    <source>
        <dbReference type="PROSITE-ProRule" id="PRU00023"/>
    </source>
</evidence>
<dbReference type="Pfam" id="PF11904">
    <property type="entry name" value="ANKRD13_C"/>
    <property type="match status" value="1"/>
</dbReference>
<feature type="repeat" description="ANK" evidence="4">
    <location>
        <begin position="69"/>
        <end position="101"/>
    </location>
</feature>
<dbReference type="GO" id="GO:0005886">
    <property type="term" value="C:plasma membrane"/>
    <property type="evidence" value="ECO:0007669"/>
    <property type="project" value="UniProtKB-SubCell"/>
</dbReference>